<proteinExistence type="predicted"/>
<dbReference type="InterPro" id="IPR013783">
    <property type="entry name" value="Ig-like_fold"/>
</dbReference>
<reference evidence="1 2" key="1">
    <citation type="submission" date="2024-09" db="EMBL/GenBank/DDBJ databases">
        <authorList>
            <person name="Sun Q."/>
            <person name="Mori K."/>
        </authorList>
    </citation>
    <scope>NUCLEOTIDE SEQUENCE [LARGE SCALE GENOMIC DNA]</scope>
    <source>
        <strain evidence="1 2">CCM 7650</strain>
    </source>
</reference>
<gene>
    <name evidence="1" type="ORF">ACFFIP_16340</name>
</gene>
<name>A0ABV6FWM4_9BACT</name>
<protein>
    <submittedName>
        <fullName evidence="1">Gliding motility-associated C-terminal domain-containing protein</fullName>
    </submittedName>
</protein>
<keyword evidence="2" id="KW-1185">Reference proteome</keyword>
<dbReference type="RefSeq" id="WP_382388779.1">
    <property type="nucleotide sequence ID" value="NZ_JBHLWI010000048.1"/>
</dbReference>
<dbReference type="Gene3D" id="2.130.10.10">
    <property type="entry name" value="YVTN repeat-like/Quinoprotein amine dehydrogenase"/>
    <property type="match status" value="1"/>
</dbReference>
<dbReference type="Pfam" id="PF13585">
    <property type="entry name" value="CHU_C"/>
    <property type="match status" value="1"/>
</dbReference>
<dbReference type="EMBL" id="JBHLWI010000048">
    <property type="protein sequence ID" value="MFC0264258.1"/>
    <property type="molecule type" value="Genomic_DNA"/>
</dbReference>
<dbReference type="Gene3D" id="2.60.40.10">
    <property type="entry name" value="Immunoglobulins"/>
    <property type="match status" value="1"/>
</dbReference>
<organism evidence="1 2">
    <name type="scientific">Fontibacter flavus</name>
    <dbReference type="NCBI Taxonomy" id="654838"/>
    <lineage>
        <taxon>Bacteria</taxon>
        <taxon>Pseudomonadati</taxon>
        <taxon>Bacteroidota</taxon>
        <taxon>Cytophagia</taxon>
        <taxon>Cytophagales</taxon>
        <taxon>Cyclobacteriaceae</taxon>
        <taxon>Fontibacter</taxon>
    </lineage>
</organism>
<dbReference type="SUPFAM" id="SSF50956">
    <property type="entry name" value="Thermostable phytase (3-phytase)"/>
    <property type="match status" value="1"/>
</dbReference>
<accession>A0ABV6FWM4</accession>
<dbReference type="Proteomes" id="UP001589797">
    <property type="component" value="Unassembled WGS sequence"/>
</dbReference>
<dbReference type="InterPro" id="IPR015943">
    <property type="entry name" value="WD40/YVTN_repeat-like_dom_sf"/>
</dbReference>
<dbReference type="SUPFAM" id="SSF69322">
    <property type="entry name" value="Tricorn protease domain 2"/>
    <property type="match status" value="1"/>
</dbReference>
<evidence type="ECO:0000313" key="1">
    <source>
        <dbReference type="EMBL" id="MFC0264258.1"/>
    </source>
</evidence>
<comment type="caution">
    <text evidence="1">The sequence shown here is derived from an EMBL/GenBank/DDBJ whole genome shotgun (WGS) entry which is preliminary data.</text>
</comment>
<evidence type="ECO:0000313" key="2">
    <source>
        <dbReference type="Proteomes" id="UP001589797"/>
    </source>
</evidence>
<sequence>MKSRINSIIIKLIFGSFLVISFFGITQKSFSQGFNNNKWVFGYCGSSQENSYLSFGKGEDPIVRTLPRTIVIGSENGNVDNNAVAVDPITGQVLFYTNGVLVYNYDNFQIQGAPNGVNGSSEVRQGAAIGTLDFEPDGDKLFYIFHISVTGQLQYSVVDMNASGGAVGNSPPLGAVTTLNQTIGNASGAIAVVKSAQSPSYLLSFEGGFLISRRIEPAEGDFTETDTQSLPFTPKAIIFDEERGQLILIPEDPNEDLMIVDYDTATGTFGSATVIPGSGGQDGIEGAAFSPDGTYLYFSKGDGLFRVPTSDLDAEPELIPIENDVFKIYDIKVGPDGRLYYIYEEVDGGPQLIGRVNNADEEEIDELEVEEDPFNGVDFCGRVFPQFAPNQDIEPTVDFTWEPDEPCSNNPVQLTSLITPENYRPVSFEWTFNPPLTNEDGQPVEIDFNQEHLLIPEEATTNQSISVTLTVTFPDGTVRTVDKTITLKENDLQANFSTQDTTVCQGPCVDIGSLLEVQQGGSQGGENPNVGGGGQGGDYEYFWSNRRDEGWVTDKDNCVDLPGLYWVLVREPGSDCYAYAEIRVRIWDLPDQSNNIWLFGNGAGLDFNPDPDDPNAGIPRPVTPPHPQNIPAGTTTISDETGQVLFFTDGESVWDLNGDLMANGDNIGGNNQSSEGVIAVPVPQNQTVFYVFTTQRAADGSNQVKYSVVDIKTDNPTGVGNVVTKDNFLFSPSTEHSAALASGDTTWVLFHELGNNTFRAYPVSPFGIGQPVFSSVGSNHGFNTGVGSMKFSPDGSQVAVTIQDGNCSRLEIFNFNQSTGRLTEYALLDLGCNDDQIYGLEFSADGSRIFVSYLGNGGKIEEFLIKNPEAAGDDEDPDLSCGQCFTSARTRAARENCILNSSIRNVLTTDGPFGALQIASDGQIYVARPGQNSIPRIQAGANCEDSFYDDQGVGLAPGTTMNLGLPAFVQQSGSSIPEPAIAGPERLCLDPQEGALGLFEGGGEPDIDFYFWTIQHEDGQFDINDFGGDGEQFQNYEHVFTRPGLFEVTLRVDRCGDPNFYEESIEVLVVASPELTLPDEFTFCIGSPVSLTAIDGYDPSEGLYDFEWRNAAGQLIGDSTSNTIEVTEESIYTVTVSYRVPEGLTAAEFDICPSTKSVFVGPAFDFDLTQSAEEVCYDETLVVFAPNSPLLGQWFYQAEGSPDRVSLGEFFELELVPSSLPSPGLYEIIFVAEDPLIEGCLVEKRAELRVYPLPQVEIVILSDADDCDNPNGSFEITALTDIERLEILETGQIFGPLAAGEMLPVFTGLEPGLYTIQLTSDFGCEFVQTAVIQNLNPPLGLEGYEVSVSPEVCGVDGIEDGEIVLRFVNGPVSGTYQIIRQEDGLLFEGQFTNQDSVLLEVPAGTYAVEVRDANDCAFPQPDLYEVEERNLVDFSVPADVEACGSFVFSPQSESVLNFTLRDSNGTIINAEANGEFIITASGNYVLRGEDPDEIDCPRERSIIVALSDPPVYDLAGPRVDCDLGVYYEVVLGPGVDPNDVFIFWLNSNREVVSRNPLFFPTQIGDYFLEVQPNSGALCSVDPIAFTVDDLAAQIEVELTSIPWCYDQELTLIFLNADLTNVALIEWFKVENGVTGPIPTDSDPNPLALTKGVEEPGIYRVVLTSVDGCIVGEAEIEIIQSFIEPPVLEPSYIICAPENEVPTIDPGEYGFYSWILDGEVVSEERIFVPTLAGTYQLVVSDVAGCSFEVEFTVEEDCEIRVIFPNAMIINESNKNFVVYTSDFVDQLEVFIYNRWGELIYYCENSGSNSETAQCAWDGTVNGKFVPIGTYAVVVRYGSTRQNIFRTLKKSITVLE</sequence>
<dbReference type="SUPFAM" id="SSF82171">
    <property type="entry name" value="DPP6 N-terminal domain-like"/>
    <property type="match status" value="1"/>
</dbReference>